<gene>
    <name evidence="1" type="ORF">FPZ12_018085</name>
</gene>
<dbReference type="AlphaFoldDB" id="A0A5N0V2L4"/>
<comment type="caution">
    <text evidence="1">The sequence shown here is derived from an EMBL/GenBank/DDBJ whole genome shotgun (WGS) entry which is preliminary data.</text>
</comment>
<dbReference type="EMBL" id="VMNW02000023">
    <property type="protein sequence ID" value="KAA9160255.1"/>
    <property type="molecule type" value="Genomic_DNA"/>
</dbReference>
<protein>
    <submittedName>
        <fullName evidence="1">Uncharacterized protein</fullName>
    </submittedName>
</protein>
<reference evidence="1" key="1">
    <citation type="submission" date="2019-09" db="EMBL/GenBank/DDBJ databases">
        <authorList>
            <person name="Teo W.F.A."/>
            <person name="Duangmal K."/>
        </authorList>
    </citation>
    <scope>NUCLEOTIDE SEQUENCE [LARGE SCALE GENOMIC DNA]</scope>
    <source>
        <strain evidence="1">K81G1</strain>
    </source>
</reference>
<accession>A0A5N0V2L4</accession>
<dbReference type="RefSeq" id="WP_144751116.1">
    <property type="nucleotide sequence ID" value="NZ_VMNW02000023.1"/>
</dbReference>
<sequence>MAMPEMESPEPQELLEMRLVALCQDIDKVKQVADDARRRRASLDHLDELICRYSKDSVWVQLQESNTLVAMFVDVMARDPALKGALDDHGLLDRTLDMVGRLETIKDRLGKARDEVAAMGKSMVDISQDTALTISLTERCRKLGKEVETLLTQLRDGEPPRDVWARYERKLENECQDLFADYVDFLGGLTLRDHALDDEVCDITDRLLWEMPGQLKRLSLPARRPTLHSALNELVKLGFPGWTIWNIPLVGAEIGAAQARKPLGDWVLDQVPGELPEPVCRALFAEAYAAYTVGPAYGCAATLLKFQPNHDEPGEATPSDLQRAAVIVRVLREVSDDLPEIGQVVDRIEEFWLEAVSKLDSDLTATGPLDDFSDAVVGALRSYEVVPFGPDDWDPVDRTVELLRESDRPHRAPTGLSARVLLNAAWVTRLERPGSKEWAHDVTKNVKALWKSMGGKRG</sequence>
<organism evidence="1 2">
    <name type="scientific">Amycolatopsis acidicola</name>
    <dbReference type="NCBI Taxonomy" id="2596893"/>
    <lineage>
        <taxon>Bacteria</taxon>
        <taxon>Bacillati</taxon>
        <taxon>Actinomycetota</taxon>
        <taxon>Actinomycetes</taxon>
        <taxon>Pseudonocardiales</taxon>
        <taxon>Pseudonocardiaceae</taxon>
        <taxon>Amycolatopsis</taxon>
    </lineage>
</organism>
<dbReference type="OrthoDB" id="3323815at2"/>
<evidence type="ECO:0000313" key="2">
    <source>
        <dbReference type="Proteomes" id="UP000319769"/>
    </source>
</evidence>
<evidence type="ECO:0000313" key="1">
    <source>
        <dbReference type="EMBL" id="KAA9160255.1"/>
    </source>
</evidence>
<proteinExistence type="predicted"/>
<keyword evidence="2" id="KW-1185">Reference proteome</keyword>
<name>A0A5N0V2L4_9PSEU</name>
<dbReference type="Proteomes" id="UP000319769">
    <property type="component" value="Unassembled WGS sequence"/>
</dbReference>